<proteinExistence type="predicted"/>
<keyword evidence="2" id="KW-1133">Transmembrane helix</keyword>
<feature type="transmembrane region" description="Helical" evidence="2">
    <location>
        <begin position="75"/>
        <end position="97"/>
    </location>
</feature>
<accession>A0A2N5CB37</accession>
<dbReference type="AlphaFoldDB" id="A0A2N5CB37"/>
<dbReference type="EMBL" id="PJRP01000007">
    <property type="protein sequence ID" value="PLP99414.1"/>
    <property type="molecule type" value="Genomic_DNA"/>
</dbReference>
<comment type="caution">
    <text evidence="3">The sequence shown here is derived from an EMBL/GenBank/DDBJ whole genome shotgun (WGS) entry which is preliminary data.</text>
</comment>
<evidence type="ECO:0000313" key="4">
    <source>
        <dbReference type="Proteomes" id="UP000234341"/>
    </source>
</evidence>
<evidence type="ECO:0000256" key="2">
    <source>
        <dbReference type="SAM" id="Phobius"/>
    </source>
</evidence>
<evidence type="ECO:0000313" key="3">
    <source>
        <dbReference type="EMBL" id="PLP99414.1"/>
    </source>
</evidence>
<dbReference type="InterPro" id="IPR011223">
    <property type="entry name" value="UCP028770"/>
</dbReference>
<dbReference type="OrthoDB" id="5522885at2"/>
<evidence type="ECO:0000256" key="1">
    <source>
        <dbReference type="SAM" id="MobiDB-lite"/>
    </source>
</evidence>
<dbReference type="Proteomes" id="UP000234341">
    <property type="component" value="Unassembled WGS sequence"/>
</dbReference>
<dbReference type="Pfam" id="PF11742">
    <property type="entry name" value="DUF3302"/>
    <property type="match status" value="1"/>
</dbReference>
<feature type="region of interest" description="Disordered" evidence="1">
    <location>
        <begin position="117"/>
        <end position="164"/>
    </location>
</feature>
<dbReference type="RefSeq" id="WP_101682560.1">
    <property type="nucleotide sequence ID" value="NZ_PJRP01000007.1"/>
</dbReference>
<sequence>MKLRPDLLAGIGLLALSRPAFASVLHGKALETAANAISWVVLIFVPAAALYLFWMLHIWPEKIARRKRHPQKEAIHSLCLLSLFFGGLLWPLAWLWAHTKPVFYRAAYGTDLAPEDDDAPAHGTAASTQVAAHPISRESTSRDTPASSPMMGVADGMHAGKERI</sequence>
<keyword evidence="2" id="KW-0812">Transmembrane</keyword>
<gene>
    <name evidence="3" type="ORF">CYJ10_16420</name>
</gene>
<evidence type="ECO:0008006" key="5">
    <source>
        <dbReference type="Google" id="ProtNLM"/>
    </source>
</evidence>
<name>A0A2N5CB37_9BURK</name>
<organism evidence="3 4">
    <name type="scientific">Cupriavidus pauculus</name>
    <dbReference type="NCBI Taxonomy" id="82633"/>
    <lineage>
        <taxon>Bacteria</taxon>
        <taxon>Pseudomonadati</taxon>
        <taxon>Pseudomonadota</taxon>
        <taxon>Betaproteobacteria</taxon>
        <taxon>Burkholderiales</taxon>
        <taxon>Burkholderiaceae</taxon>
        <taxon>Cupriavidus</taxon>
    </lineage>
</organism>
<feature type="transmembrane region" description="Helical" evidence="2">
    <location>
        <begin position="32"/>
        <end position="54"/>
    </location>
</feature>
<keyword evidence="2" id="KW-0472">Membrane</keyword>
<protein>
    <recommendedName>
        <fullName evidence="5">DUF3302 domain-containing protein</fullName>
    </recommendedName>
</protein>
<reference evidence="3 4" key="1">
    <citation type="submission" date="2017-12" db="EMBL/GenBank/DDBJ databases">
        <title>Genome sequence of the active heterotrophic nitrifier-denitrifier, Cupriavidus pauculus UM1.</title>
        <authorList>
            <person name="Putonti C."/>
            <person name="Castignetti D."/>
        </authorList>
    </citation>
    <scope>NUCLEOTIDE SEQUENCE [LARGE SCALE GENOMIC DNA]</scope>
    <source>
        <strain evidence="3 4">UM1</strain>
    </source>
</reference>